<feature type="non-terminal residue" evidence="2">
    <location>
        <position position="228"/>
    </location>
</feature>
<sequence>VRDDLPKVPAPRVTFHYPALPEIKLCYTITFGALAYGIFCIYQASKKFVWNVGDYAVLSSLPFIGPVMKVSRWEWVNWSPFAWQYLPVFLGHTIVFNLGSKFLPETVFTIFYTLCSIAACVYYFTPFLVTVSLIQGTVMFLACQYFRKTTVWISSLPLLYYMMHETTKFSANPFFIYTFVSYSMLSYVSYNIDTINGAGRKEDDTMPKQYLRMMFYTFYQPYLYSLIV</sequence>
<evidence type="ECO:0000313" key="2">
    <source>
        <dbReference type="EMBL" id="VDK44822.1"/>
    </source>
</evidence>
<dbReference type="GO" id="GO:0016409">
    <property type="term" value="F:palmitoyltransferase activity"/>
    <property type="evidence" value="ECO:0007669"/>
    <property type="project" value="TreeGrafter"/>
</dbReference>
<dbReference type="PANTHER" id="PTHR13285:SF22">
    <property type="entry name" value="PROTEIN-CYSTEINE N-PALMITOYLTRANSFERASE HHAT"/>
    <property type="match status" value="1"/>
</dbReference>
<keyword evidence="1" id="KW-1133">Transmembrane helix</keyword>
<dbReference type="InterPro" id="IPR051085">
    <property type="entry name" value="MB_O-acyltransferase"/>
</dbReference>
<gene>
    <name evidence="2" type="ORF">CGOC_LOCUS398</name>
</gene>
<feature type="transmembrane region" description="Helical" evidence="1">
    <location>
        <begin position="106"/>
        <end position="125"/>
    </location>
</feature>
<keyword evidence="1" id="KW-0812">Transmembrane</keyword>
<protein>
    <submittedName>
        <fullName evidence="2">Uncharacterized protein</fullName>
    </submittedName>
</protein>
<accession>A0A3P6Q511</accession>
<keyword evidence="1" id="KW-0472">Membrane</keyword>
<dbReference type="PANTHER" id="PTHR13285">
    <property type="entry name" value="ACYLTRANSFERASE"/>
    <property type="match status" value="1"/>
</dbReference>
<dbReference type="Proteomes" id="UP000271889">
    <property type="component" value="Unassembled WGS sequence"/>
</dbReference>
<feature type="non-terminal residue" evidence="2">
    <location>
        <position position="1"/>
    </location>
</feature>
<feature type="transmembrane region" description="Helical" evidence="1">
    <location>
        <begin position="174"/>
        <end position="190"/>
    </location>
</feature>
<organism evidence="2 3">
    <name type="scientific">Cylicostephanus goldi</name>
    <name type="common">Nematode worm</name>
    <dbReference type="NCBI Taxonomy" id="71465"/>
    <lineage>
        <taxon>Eukaryota</taxon>
        <taxon>Metazoa</taxon>
        <taxon>Ecdysozoa</taxon>
        <taxon>Nematoda</taxon>
        <taxon>Chromadorea</taxon>
        <taxon>Rhabditida</taxon>
        <taxon>Rhabditina</taxon>
        <taxon>Rhabditomorpha</taxon>
        <taxon>Strongyloidea</taxon>
        <taxon>Strongylidae</taxon>
        <taxon>Cylicostephanus</taxon>
    </lineage>
</organism>
<proteinExistence type="predicted"/>
<feature type="transmembrane region" description="Helical" evidence="1">
    <location>
        <begin position="25"/>
        <end position="45"/>
    </location>
</feature>
<dbReference type="GO" id="GO:0005783">
    <property type="term" value="C:endoplasmic reticulum"/>
    <property type="evidence" value="ECO:0007669"/>
    <property type="project" value="TreeGrafter"/>
</dbReference>
<evidence type="ECO:0000256" key="1">
    <source>
        <dbReference type="SAM" id="Phobius"/>
    </source>
</evidence>
<feature type="transmembrane region" description="Helical" evidence="1">
    <location>
        <begin position="81"/>
        <end position="99"/>
    </location>
</feature>
<dbReference type="OrthoDB" id="420606at2759"/>
<dbReference type="EMBL" id="UYRV01000535">
    <property type="protein sequence ID" value="VDK44822.1"/>
    <property type="molecule type" value="Genomic_DNA"/>
</dbReference>
<keyword evidence="3" id="KW-1185">Reference proteome</keyword>
<name>A0A3P6Q511_CYLGO</name>
<dbReference type="AlphaFoldDB" id="A0A3P6Q511"/>
<reference evidence="2 3" key="1">
    <citation type="submission" date="2018-11" db="EMBL/GenBank/DDBJ databases">
        <authorList>
            <consortium name="Pathogen Informatics"/>
        </authorList>
    </citation>
    <scope>NUCLEOTIDE SEQUENCE [LARGE SCALE GENOMIC DNA]</scope>
</reference>
<evidence type="ECO:0000313" key="3">
    <source>
        <dbReference type="Proteomes" id="UP000271889"/>
    </source>
</evidence>